<comment type="caution">
    <text evidence="2">The sequence shown here is derived from an EMBL/GenBank/DDBJ whole genome shotgun (WGS) entry which is preliminary data.</text>
</comment>
<evidence type="ECO:0000313" key="2">
    <source>
        <dbReference type="EMBL" id="EPY27238.1"/>
    </source>
</evidence>
<dbReference type="EMBL" id="ATMH01005851">
    <property type="protein sequence ID" value="EPY27238.1"/>
    <property type="molecule type" value="Genomic_DNA"/>
</dbReference>
<reference evidence="2 3" key="1">
    <citation type="journal article" date="2013" name="PLoS ONE">
        <title>Predicting the Proteins of Angomonas deanei, Strigomonas culicis and Their Respective Endosymbionts Reveals New Aspects of the Trypanosomatidae Family.</title>
        <authorList>
            <person name="Motta M.C."/>
            <person name="Martins A.C."/>
            <person name="de Souza S.S."/>
            <person name="Catta-Preta C.M."/>
            <person name="Silva R."/>
            <person name="Klein C.C."/>
            <person name="de Almeida L.G."/>
            <person name="de Lima Cunha O."/>
            <person name="Ciapina L.P."/>
            <person name="Brocchi M."/>
            <person name="Colabardini A.C."/>
            <person name="de Araujo Lima B."/>
            <person name="Machado C.R."/>
            <person name="de Almeida Soares C.M."/>
            <person name="Probst C.M."/>
            <person name="de Menezes C.B."/>
            <person name="Thompson C.E."/>
            <person name="Bartholomeu D.C."/>
            <person name="Gradia D.F."/>
            <person name="Pavoni D.P."/>
            <person name="Grisard E.C."/>
            <person name="Fantinatti-Garboggini F."/>
            <person name="Marchini F.K."/>
            <person name="Rodrigues-Luiz G.F."/>
            <person name="Wagner G."/>
            <person name="Goldman G.H."/>
            <person name="Fietto J.L."/>
            <person name="Elias M.C."/>
            <person name="Goldman M.H."/>
            <person name="Sagot M.F."/>
            <person name="Pereira M."/>
            <person name="Stoco P.H."/>
            <person name="de Mendonca-Neto R.P."/>
            <person name="Teixeira S.M."/>
            <person name="Maciel T.E."/>
            <person name="de Oliveira Mendes T.A."/>
            <person name="Urmenyi T.P."/>
            <person name="de Souza W."/>
            <person name="Schenkman S."/>
            <person name="de Vasconcelos A.T."/>
        </authorList>
    </citation>
    <scope>NUCLEOTIDE SEQUENCE [LARGE SCALE GENOMIC DNA]</scope>
</reference>
<dbReference type="AlphaFoldDB" id="S9UE80"/>
<name>S9UE80_9TRYP</name>
<feature type="region of interest" description="Disordered" evidence="1">
    <location>
        <begin position="371"/>
        <end position="404"/>
    </location>
</feature>
<evidence type="ECO:0000256" key="1">
    <source>
        <dbReference type="SAM" id="MobiDB-lite"/>
    </source>
</evidence>
<evidence type="ECO:0000313" key="3">
    <source>
        <dbReference type="Proteomes" id="UP000015354"/>
    </source>
</evidence>
<organism evidence="2 3">
    <name type="scientific">Strigomonas culicis</name>
    <dbReference type="NCBI Taxonomy" id="28005"/>
    <lineage>
        <taxon>Eukaryota</taxon>
        <taxon>Discoba</taxon>
        <taxon>Euglenozoa</taxon>
        <taxon>Kinetoplastea</taxon>
        <taxon>Metakinetoplastina</taxon>
        <taxon>Trypanosomatida</taxon>
        <taxon>Trypanosomatidae</taxon>
        <taxon>Strigomonadinae</taxon>
        <taxon>Strigomonas</taxon>
    </lineage>
</organism>
<dbReference type="Proteomes" id="UP000015354">
    <property type="component" value="Unassembled WGS sequence"/>
</dbReference>
<proteinExistence type="predicted"/>
<accession>S9UE80</accession>
<sequence>MVPLRLCQLRRHRQGRKHVDVTAAAGGGRHALADQLDDTVRLQDGVLPCLDVHGAAVQELQGHLQTQQGLSEGDIPSHNQVIPAALEDAVRLDLDVHVEVARLRAGDGAALSPHHQRHVRRHAGRDLDGDLLRHLAVPPAGAAAALVLRLRHRAGALAARAARDGLPHHARVHAGLLHHVAAAAALRARLLRLLALGAVAVALRAHLRAVHRERLDDALVHLLQRQAHAHLLRLDRRRAAVHAAAAAHAEHVTEAAHASAAEKLREDVLRRAVPAAVAAHAAVHAGLVRRLGAVLVVHLLLLRVRQDLVRLRHLREVLLLAALIGVRLEGALAVRLLDRLEVCRAIDAQHLVVILVALRIRAQRREEGREGGRACSRGLGARDEGGLPKAGGRTRGCGESQGTVGGSGHACLCEEYVAAAKHVTREYGKVLEGDTTNEFPSNARESVRCLGGFRLYYYG</sequence>
<gene>
    <name evidence="2" type="ORF">STCU_05851</name>
</gene>
<keyword evidence="3" id="KW-1185">Reference proteome</keyword>
<protein>
    <submittedName>
        <fullName evidence="2">Molecular chaperone DnaJ</fullName>
    </submittedName>
</protein>